<keyword evidence="1" id="KW-0472">Membrane</keyword>
<proteinExistence type="predicted"/>
<keyword evidence="1" id="KW-1133">Transmembrane helix</keyword>
<feature type="transmembrane region" description="Helical" evidence="1">
    <location>
        <begin position="166"/>
        <end position="185"/>
    </location>
</feature>
<feature type="transmembrane region" description="Helical" evidence="1">
    <location>
        <begin position="41"/>
        <end position="60"/>
    </location>
</feature>
<keyword evidence="1" id="KW-0812">Transmembrane</keyword>
<evidence type="ECO:0008006" key="4">
    <source>
        <dbReference type="Google" id="ProtNLM"/>
    </source>
</evidence>
<reference evidence="2 3" key="1">
    <citation type="submission" date="2023-08" db="EMBL/GenBank/DDBJ databases">
        <title>Implementing the SeqCode for naming new Mesorhizobium species isolated from Vachellia karroo root nodules.</title>
        <authorList>
            <person name="Van Lill M."/>
        </authorList>
    </citation>
    <scope>NUCLEOTIDE SEQUENCE [LARGE SCALE GENOMIC DNA]</scope>
    <source>
        <strain evidence="2 3">VK24D</strain>
    </source>
</reference>
<feature type="transmembrane region" description="Helical" evidence="1">
    <location>
        <begin position="72"/>
        <end position="89"/>
    </location>
</feature>
<accession>A0ABU4Y718</accession>
<feature type="transmembrane region" description="Helical" evidence="1">
    <location>
        <begin position="131"/>
        <end position="154"/>
    </location>
</feature>
<evidence type="ECO:0000313" key="2">
    <source>
        <dbReference type="EMBL" id="MDX8482729.1"/>
    </source>
</evidence>
<evidence type="ECO:0000256" key="1">
    <source>
        <dbReference type="SAM" id="Phobius"/>
    </source>
</evidence>
<dbReference type="EMBL" id="JAVIIW010000056">
    <property type="protein sequence ID" value="MDX8482729.1"/>
    <property type="molecule type" value="Genomic_DNA"/>
</dbReference>
<dbReference type="RefSeq" id="WP_320290819.1">
    <property type="nucleotide sequence ID" value="NZ_JAVIIW010000056.1"/>
</dbReference>
<keyword evidence="3" id="KW-1185">Reference proteome</keyword>
<comment type="caution">
    <text evidence="2">The sequence shown here is derived from an EMBL/GenBank/DDBJ whole genome shotgun (WGS) entry which is preliminary data.</text>
</comment>
<name>A0ABU4Y718_9HYPH</name>
<organism evidence="2 3">
    <name type="scientific">Mesorhizobium album</name>
    <dbReference type="NCBI Taxonomy" id="3072314"/>
    <lineage>
        <taxon>Bacteria</taxon>
        <taxon>Pseudomonadati</taxon>
        <taxon>Pseudomonadota</taxon>
        <taxon>Alphaproteobacteria</taxon>
        <taxon>Hyphomicrobiales</taxon>
        <taxon>Phyllobacteriaceae</taxon>
        <taxon>Mesorhizobium</taxon>
    </lineage>
</organism>
<protein>
    <recommendedName>
        <fullName evidence="4">Threonine/homoserine/homoserine lactone efflux protein</fullName>
    </recommendedName>
</protein>
<gene>
    <name evidence="2" type="ORF">RFN28_30350</name>
</gene>
<dbReference type="Proteomes" id="UP001287059">
    <property type="component" value="Unassembled WGS sequence"/>
</dbReference>
<evidence type="ECO:0000313" key="3">
    <source>
        <dbReference type="Proteomes" id="UP001287059"/>
    </source>
</evidence>
<sequence length="187" mass="19202">MPDLDFLALLGGLLLTPGPTNLLLAVSTASSGLRRTASMLGAVVLAYLAIMAAVAVLATLIPPDSQSAVRTAMKVCAILWLLWLAYSVWTGSDDGVDQRLVTTRQVLVTTLVNPKATIVALLVLSHGMTTWLVIAVVALTCLAGAAWITVGLLIGRNGSGLLGRGVLRKASAICLAGFGVLLAGASL</sequence>